<dbReference type="OrthoDB" id="9806179at2"/>
<comment type="caution">
    <text evidence="4">The sequence shown here is derived from an EMBL/GenBank/DDBJ whole genome shotgun (WGS) entry which is preliminary data.</text>
</comment>
<organism evidence="4 5">
    <name type="scientific">Pontibacter oryzae</name>
    <dbReference type="NCBI Taxonomy" id="2304593"/>
    <lineage>
        <taxon>Bacteria</taxon>
        <taxon>Pseudomonadati</taxon>
        <taxon>Bacteroidota</taxon>
        <taxon>Cytophagia</taxon>
        <taxon>Cytophagales</taxon>
        <taxon>Hymenobacteraceae</taxon>
        <taxon>Pontibacter</taxon>
    </lineage>
</organism>
<feature type="domain" description="FAD/NAD(P)-binding" evidence="3">
    <location>
        <begin position="2"/>
        <end position="281"/>
    </location>
</feature>
<dbReference type="InterPro" id="IPR036188">
    <property type="entry name" value="FAD/NAD-bd_sf"/>
</dbReference>
<evidence type="ECO:0000313" key="4">
    <source>
        <dbReference type="EMBL" id="RIJ37508.1"/>
    </source>
</evidence>
<name>A0A399S2H1_9BACT</name>
<dbReference type="PRINTS" id="PR00469">
    <property type="entry name" value="PNDRDTASEII"/>
</dbReference>
<dbReference type="GO" id="GO:0016491">
    <property type="term" value="F:oxidoreductase activity"/>
    <property type="evidence" value="ECO:0007669"/>
    <property type="project" value="UniProtKB-KW"/>
</dbReference>
<keyword evidence="1" id="KW-0285">Flavoprotein</keyword>
<dbReference type="InterPro" id="IPR050097">
    <property type="entry name" value="Ferredoxin-NADP_redctase_2"/>
</dbReference>
<sequence>MYDVIIIGGGPAGLNAAMLLGRSRRSVIVLDSGEPRNRWANNMNGFLTSDGMNPREFIKKGREELAKYGVKLVDTRVTCATYSKGTFIVDDADGTVYKSKKLLLATGLKDNLPELEGLEKMYGKSIHHCPYCDGWESRDKAIAVYGPKRHGVGQSLAMKNWSPDVTLYTDGTDDLTRADLELLKRNEVKVCKDKITRLEGTEDGMLQHIVLSTGEKRAQQAMFFSLGTKQQSDLGEQLGCEFTNKGVIRTKKLQQSNIPGLFVAGDAARDMQMVVVAAAEGAKAGVAINMELQKEERK</sequence>
<gene>
    <name evidence="4" type="ORF">D1627_10345</name>
</gene>
<dbReference type="PRINTS" id="PR00368">
    <property type="entry name" value="FADPNR"/>
</dbReference>
<dbReference type="Proteomes" id="UP000266005">
    <property type="component" value="Unassembled WGS sequence"/>
</dbReference>
<protein>
    <submittedName>
        <fullName evidence="4">NAD(P)/FAD-dependent oxidoreductase</fullName>
    </submittedName>
</protein>
<keyword evidence="5" id="KW-1185">Reference proteome</keyword>
<dbReference type="EMBL" id="QWGE01000003">
    <property type="protein sequence ID" value="RIJ37508.1"/>
    <property type="molecule type" value="Genomic_DNA"/>
</dbReference>
<dbReference type="Pfam" id="PF07992">
    <property type="entry name" value="Pyr_redox_2"/>
    <property type="match status" value="1"/>
</dbReference>
<dbReference type="PANTHER" id="PTHR48105">
    <property type="entry name" value="THIOREDOXIN REDUCTASE 1-RELATED-RELATED"/>
    <property type="match status" value="1"/>
</dbReference>
<dbReference type="AlphaFoldDB" id="A0A399S2H1"/>
<evidence type="ECO:0000313" key="5">
    <source>
        <dbReference type="Proteomes" id="UP000266005"/>
    </source>
</evidence>
<dbReference type="SUPFAM" id="SSF51905">
    <property type="entry name" value="FAD/NAD(P)-binding domain"/>
    <property type="match status" value="1"/>
</dbReference>
<keyword evidence="2" id="KW-0560">Oxidoreductase</keyword>
<evidence type="ECO:0000256" key="1">
    <source>
        <dbReference type="ARBA" id="ARBA00022630"/>
    </source>
</evidence>
<proteinExistence type="predicted"/>
<dbReference type="RefSeq" id="WP_119432165.1">
    <property type="nucleotide sequence ID" value="NZ_QWGE01000003.1"/>
</dbReference>
<accession>A0A399S2H1</accession>
<dbReference type="InterPro" id="IPR023753">
    <property type="entry name" value="FAD/NAD-binding_dom"/>
</dbReference>
<evidence type="ECO:0000259" key="3">
    <source>
        <dbReference type="Pfam" id="PF07992"/>
    </source>
</evidence>
<evidence type="ECO:0000256" key="2">
    <source>
        <dbReference type="ARBA" id="ARBA00023002"/>
    </source>
</evidence>
<reference evidence="5" key="1">
    <citation type="submission" date="2018-08" db="EMBL/GenBank/DDBJ databases">
        <title>Mucilaginibacter sp. MYSH2.</title>
        <authorList>
            <person name="Seo T."/>
        </authorList>
    </citation>
    <scope>NUCLEOTIDE SEQUENCE [LARGE SCALE GENOMIC DNA]</scope>
    <source>
        <strain evidence="5">KIRAN</strain>
    </source>
</reference>
<dbReference type="Gene3D" id="3.50.50.60">
    <property type="entry name" value="FAD/NAD(P)-binding domain"/>
    <property type="match status" value="2"/>
</dbReference>